<feature type="binding site" evidence="5">
    <location>
        <position position="179"/>
    </location>
    <ligand>
        <name>Zn(2+)</name>
        <dbReference type="ChEBI" id="CHEBI:29105"/>
    </ligand>
</feature>
<dbReference type="Proteomes" id="UP000095038">
    <property type="component" value="Unassembled WGS sequence"/>
</dbReference>
<dbReference type="FunCoup" id="A0A1D2VF89">
    <property type="interactions" value="75"/>
</dbReference>
<dbReference type="InterPro" id="IPR026591">
    <property type="entry name" value="Sirtuin_cat_small_dom_sf"/>
</dbReference>
<accession>A0A1D2VF89</accession>
<dbReference type="OrthoDB" id="2919105at2759"/>
<reference evidence="9" key="1">
    <citation type="submission" date="2016-05" db="EMBL/GenBank/DDBJ databases">
        <title>Comparative genomics of biotechnologically important yeasts.</title>
        <authorList>
            <consortium name="DOE Joint Genome Institute"/>
            <person name="Riley R."/>
            <person name="Haridas S."/>
            <person name="Wolfe K.H."/>
            <person name="Lopes M.R."/>
            <person name="Hittinger C.T."/>
            <person name="Goker M."/>
            <person name="Salamov A."/>
            <person name="Wisecaver J."/>
            <person name="Long T.M."/>
            <person name="Aerts A.L."/>
            <person name="Barry K."/>
            <person name="Choi C."/>
            <person name="Clum A."/>
            <person name="Coughlan A.Y."/>
            <person name="Deshpande S."/>
            <person name="Douglass A.P."/>
            <person name="Hanson S.J."/>
            <person name="Klenk H.-P."/>
            <person name="Labutti K."/>
            <person name="Lapidus A."/>
            <person name="Lindquist E."/>
            <person name="Lipzen A."/>
            <person name="Meier-Kolthoff J.P."/>
            <person name="Ohm R.A."/>
            <person name="Otillar R.P."/>
            <person name="Pangilinan J."/>
            <person name="Peng Y."/>
            <person name="Rokas A."/>
            <person name="Rosa C.A."/>
            <person name="Scheuner C."/>
            <person name="Sibirny A.A."/>
            <person name="Slot J.C."/>
            <person name="Stielow J.B."/>
            <person name="Sun H."/>
            <person name="Kurtzman C.P."/>
            <person name="Blackwell M."/>
            <person name="Grigoriev I.V."/>
            <person name="Jeffries T.W."/>
        </authorList>
    </citation>
    <scope>NUCLEOTIDE SEQUENCE [LARGE SCALE GENOMIC DNA]</scope>
    <source>
        <strain evidence="9">DSM 1968</strain>
    </source>
</reference>
<dbReference type="Gene3D" id="3.40.50.1220">
    <property type="entry name" value="TPP-binding domain"/>
    <property type="match status" value="1"/>
</dbReference>
<feature type="active site" description="Proton acceptor" evidence="5">
    <location>
        <position position="168"/>
    </location>
</feature>
<dbReference type="InterPro" id="IPR003000">
    <property type="entry name" value="Sirtuin"/>
</dbReference>
<keyword evidence="5" id="KW-0862">Zinc</keyword>
<feature type="compositionally biased region" description="Polar residues" evidence="6">
    <location>
        <begin position="381"/>
        <end position="397"/>
    </location>
</feature>
<evidence type="ECO:0000256" key="1">
    <source>
        <dbReference type="ARBA" id="ARBA00006924"/>
    </source>
</evidence>
<keyword evidence="9" id="KW-1185">Reference proteome</keyword>
<sequence>MHEIKLNSTDQDNNLRLNEVIRSIARSRKVAVLTGAGISCNAGIPDFRSTDGLYNMVKQKHPKTVVKGKDLFDISLFRNEDTLKVFCTFMESLYSSTLKANPTETHKFLSCLKRHNKLLRCYTQNIDGLERKIGLNTGLTEQNSEPTKTYENLTFRQKWKNTEVIQLHGDLNTLSCTNCFKVFNWNQNYKNLLAGGETPECPSCLSKYNERISMGKRIAGNIGMLRPNIVLYGENHPNSENITNGLNIDIKSKPDLLLIFGTSLKVDGVKKLVKTFAKSVHQKNGKIIFINKTNVSLTAWDNVIDYFIETDCDEFIRYLRLVLPDLFLNQKQLDELKLPKRSRIINYNNILIDNKKGLKLKFKIPKKLTKTSKTELGMITPSKTNSPTKLKKQTQSFRKSTVKVSPYSKPIFNLKGSKTEELSELEERFLLKREEIGNNLE</sequence>
<dbReference type="GO" id="GO:0005634">
    <property type="term" value="C:nucleus"/>
    <property type="evidence" value="ECO:0007669"/>
    <property type="project" value="TreeGrafter"/>
</dbReference>
<dbReference type="GeneID" id="30968238"/>
<dbReference type="InterPro" id="IPR026590">
    <property type="entry name" value="Ssirtuin_cat_dom"/>
</dbReference>
<evidence type="ECO:0000256" key="5">
    <source>
        <dbReference type="PROSITE-ProRule" id="PRU00236"/>
    </source>
</evidence>
<name>A0A1D2VF89_9ASCO</name>
<feature type="binding site" evidence="5">
    <location>
        <position position="204"/>
    </location>
    <ligand>
        <name>Zn(2+)</name>
        <dbReference type="ChEBI" id="CHEBI:29105"/>
    </ligand>
</feature>
<dbReference type="Gene3D" id="3.30.1600.10">
    <property type="entry name" value="SIR2/SIRT2 'Small Domain"/>
    <property type="match status" value="1"/>
</dbReference>
<gene>
    <name evidence="8" type="ORF">ASCRUDRAFT_81317</name>
</gene>
<feature type="binding site" evidence="5">
    <location>
        <position position="176"/>
    </location>
    <ligand>
        <name>Zn(2+)</name>
        <dbReference type="ChEBI" id="CHEBI:29105"/>
    </ligand>
</feature>
<keyword evidence="5" id="KW-0479">Metal-binding</keyword>
<dbReference type="Pfam" id="PF02146">
    <property type="entry name" value="SIR2"/>
    <property type="match status" value="2"/>
</dbReference>
<proteinExistence type="inferred from homology"/>
<dbReference type="GO" id="GO:0070403">
    <property type="term" value="F:NAD+ binding"/>
    <property type="evidence" value="ECO:0007669"/>
    <property type="project" value="InterPro"/>
</dbReference>
<organism evidence="8 9">
    <name type="scientific">Ascoidea rubescens DSM 1968</name>
    <dbReference type="NCBI Taxonomy" id="1344418"/>
    <lineage>
        <taxon>Eukaryota</taxon>
        <taxon>Fungi</taxon>
        <taxon>Dikarya</taxon>
        <taxon>Ascomycota</taxon>
        <taxon>Saccharomycotina</taxon>
        <taxon>Saccharomycetes</taxon>
        <taxon>Ascoideaceae</taxon>
        <taxon>Ascoidea</taxon>
    </lineage>
</organism>
<dbReference type="STRING" id="1344418.A0A1D2VF89"/>
<dbReference type="PROSITE" id="PS50305">
    <property type="entry name" value="SIRTUIN"/>
    <property type="match status" value="1"/>
</dbReference>
<dbReference type="InParanoid" id="A0A1D2VF89"/>
<feature type="binding site" evidence="5">
    <location>
        <position position="201"/>
    </location>
    <ligand>
        <name>Zn(2+)</name>
        <dbReference type="ChEBI" id="CHEBI:29105"/>
    </ligand>
</feature>
<feature type="domain" description="Deacetylase sirtuin-type" evidence="7">
    <location>
        <begin position="10"/>
        <end position="339"/>
    </location>
</feature>
<protein>
    <submittedName>
        <fullName evidence="8">DHS-like NAD/FAD-binding domain-containing protein</fullName>
    </submittedName>
</protein>
<keyword evidence="2" id="KW-0678">Repressor</keyword>
<dbReference type="GO" id="GO:0017136">
    <property type="term" value="F:histone deacetylase activity, NAD-dependent"/>
    <property type="evidence" value="ECO:0007669"/>
    <property type="project" value="TreeGrafter"/>
</dbReference>
<dbReference type="AlphaFoldDB" id="A0A1D2VF89"/>
<keyword evidence="4" id="KW-0520">NAD</keyword>
<comment type="similarity">
    <text evidence="1">Belongs to the sirtuin family. Class I subfamily.</text>
</comment>
<dbReference type="InterPro" id="IPR029035">
    <property type="entry name" value="DHS-like_NAD/FAD-binding_dom"/>
</dbReference>
<evidence type="ECO:0000256" key="6">
    <source>
        <dbReference type="SAM" id="MobiDB-lite"/>
    </source>
</evidence>
<evidence type="ECO:0000256" key="3">
    <source>
        <dbReference type="ARBA" id="ARBA00022679"/>
    </source>
</evidence>
<evidence type="ECO:0000256" key="2">
    <source>
        <dbReference type="ARBA" id="ARBA00022491"/>
    </source>
</evidence>
<dbReference type="PANTHER" id="PTHR11085:SF8">
    <property type="entry name" value="NAD-DEPENDENT HISTONE DEACETYLASE HST3"/>
    <property type="match status" value="1"/>
</dbReference>
<feature type="region of interest" description="Disordered" evidence="6">
    <location>
        <begin position="378"/>
        <end position="397"/>
    </location>
</feature>
<evidence type="ECO:0000259" key="7">
    <source>
        <dbReference type="PROSITE" id="PS50305"/>
    </source>
</evidence>
<keyword evidence="3" id="KW-0808">Transferase</keyword>
<dbReference type="GO" id="GO:0046872">
    <property type="term" value="F:metal ion binding"/>
    <property type="evidence" value="ECO:0007669"/>
    <property type="project" value="UniProtKB-KW"/>
</dbReference>
<dbReference type="InterPro" id="IPR050134">
    <property type="entry name" value="NAD-dep_sirtuin_deacylases"/>
</dbReference>
<evidence type="ECO:0000313" key="9">
    <source>
        <dbReference type="Proteomes" id="UP000095038"/>
    </source>
</evidence>
<dbReference type="RefSeq" id="XP_020046628.1">
    <property type="nucleotide sequence ID" value="XM_020194602.1"/>
</dbReference>
<dbReference type="SUPFAM" id="SSF52467">
    <property type="entry name" value="DHS-like NAD/FAD-binding domain"/>
    <property type="match status" value="1"/>
</dbReference>
<evidence type="ECO:0000313" key="8">
    <source>
        <dbReference type="EMBL" id="ODV60321.1"/>
    </source>
</evidence>
<evidence type="ECO:0000256" key="4">
    <source>
        <dbReference type="ARBA" id="ARBA00023027"/>
    </source>
</evidence>
<dbReference type="EMBL" id="KV454482">
    <property type="protein sequence ID" value="ODV60321.1"/>
    <property type="molecule type" value="Genomic_DNA"/>
</dbReference>
<dbReference type="PANTHER" id="PTHR11085">
    <property type="entry name" value="NAD-DEPENDENT PROTEIN DEACYLASE SIRTUIN-5, MITOCHONDRIAL-RELATED"/>
    <property type="match status" value="1"/>
</dbReference>